<evidence type="ECO:0000256" key="1">
    <source>
        <dbReference type="ARBA" id="ARBA00007435"/>
    </source>
</evidence>
<evidence type="ECO:0000313" key="4">
    <source>
        <dbReference type="Proteomes" id="UP001156140"/>
    </source>
</evidence>
<gene>
    <name evidence="3" type="ORF">ML536_04165</name>
</gene>
<reference evidence="3" key="1">
    <citation type="submission" date="2022-03" db="EMBL/GenBank/DDBJ databases">
        <title>The complete genome sequence of a Methyloterrigena soli.</title>
        <authorList>
            <person name="Zi Z."/>
        </authorList>
    </citation>
    <scope>NUCLEOTIDE SEQUENCE</scope>
    <source>
        <strain evidence="3">M48</strain>
    </source>
</reference>
<keyword evidence="4" id="KW-1185">Reference proteome</keyword>
<dbReference type="InterPro" id="IPR050190">
    <property type="entry name" value="UPF0213_domain"/>
</dbReference>
<dbReference type="SUPFAM" id="SSF82771">
    <property type="entry name" value="GIY-YIG endonuclease"/>
    <property type="match status" value="1"/>
</dbReference>
<dbReference type="InterPro" id="IPR000305">
    <property type="entry name" value="GIY-YIG_endonuc"/>
</dbReference>
<comment type="caution">
    <text evidence="3">The sequence shown here is derived from an EMBL/GenBank/DDBJ whole genome shotgun (WGS) entry which is preliminary data.</text>
</comment>
<dbReference type="Proteomes" id="UP001156140">
    <property type="component" value="Unassembled WGS sequence"/>
</dbReference>
<dbReference type="Pfam" id="PF01541">
    <property type="entry name" value="GIY-YIG"/>
    <property type="match status" value="1"/>
</dbReference>
<protein>
    <submittedName>
        <fullName evidence="3">GIY-YIG nuclease family protein</fullName>
    </submittedName>
</protein>
<evidence type="ECO:0000259" key="2">
    <source>
        <dbReference type="PROSITE" id="PS50164"/>
    </source>
</evidence>
<sequence>MEPQFYVYILASRMNGTLYTGFTGDLLRRVWEHRNHVVPGFTDAHNVTRLVHYEVFGDYDLAARREFLLKRWRRVWKVRLIEAENPGWRDLYEDIADPRAQIPSYNAL</sequence>
<dbReference type="PROSITE" id="PS50164">
    <property type="entry name" value="GIY_YIG"/>
    <property type="match status" value="1"/>
</dbReference>
<organism evidence="3 4">
    <name type="scientific">Paradevosia shaoguanensis</name>
    <dbReference type="NCBI Taxonomy" id="1335043"/>
    <lineage>
        <taxon>Bacteria</taxon>
        <taxon>Pseudomonadati</taxon>
        <taxon>Pseudomonadota</taxon>
        <taxon>Alphaproteobacteria</taxon>
        <taxon>Hyphomicrobiales</taxon>
        <taxon>Devosiaceae</taxon>
        <taxon>Paradevosia</taxon>
    </lineage>
</organism>
<accession>A0AA41QJF0</accession>
<proteinExistence type="inferred from homology"/>
<evidence type="ECO:0000313" key="3">
    <source>
        <dbReference type="EMBL" id="MCI0126016.1"/>
    </source>
</evidence>
<dbReference type="AlphaFoldDB" id="A0AA41QJF0"/>
<dbReference type="InterPro" id="IPR035901">
    <property type="entry name" value="GIY-YIG_endonuc_sf"/>
</dbReference>
<comment type="similarity">
    <text evidence="1">Belongs to the UPF0213 family.</text>
</comment>
<name>A0AA41QJF0_9HYPH</name>
<dbReference type="EMBL" id="JALAZD010000001">
    <property type="protein sequence ID" value="MCI0126016.1"/>
    <property type="molecule type" value="Genomic_DNA"/>
</dbReference>
<dbReference type="CDD" id="cd10448">
    <property type="entry name" value="GIY-YIG_unchar_3"/>
    <property type="match status" value="1"/>
</dbReference>
<dbReference type="RefSeq" id="WP_281735067.1">
    <property type="nucleotide sequence ID" value="NZ_JAKETQ010000001.1"/>
</dbReference>
<dbReference type="PANTHER" id="PTHR34477:SF5">
    <property type="entry name" value="BSL5627 PROTEIN"/>
    <property type="match status" value="1"/>
</dbReference>
<dbReference type="Gene3D" id="3.40.1440.10">
    <property type="entry name" value="GIY-YIG endonuclease"/>
    <property type="match status" value="1"/>
</dbReference>
<feature type="domain" description="GIY-YIG" evidence="2">
    <location>
        <begin position="3"/>
        <end position="79"/>
    </location>
</feature>
<dbReference type="PANTHER" id="PTHR34477">
    <property type="entry name" value="UPF0213 PROTEIN YHBQ"/>
    <property type="match status" value="1"/>
</dbReference>